<keyword evidence="10" id="KW-0407">Ion channel</keyword>
<evidence type="ECO:0000256" key="2">
    <source>
        <dbReference type="ARBA" id="ARBA00022448"/>
    </source>
</evidence>
<dbReference type="InterPro" id="IPR052076">
    <property type="entry name" value="TRP_cation_channel"/>
</dbReference>
<dbReference type="PANTHER" id="PTHR47143">
    <property type="entry name" value="TRANSIENT RECEPTOR POTENTIAL CATION CHANNEL PROTEIN PAINLESS"/>
    <property type="match status" value="1"/>
</dbReference>
<keyword evidence="5" id="KW-0677">Repeat</keyword>
<feature type="transmembrane region" description="Helical" evidence="11">
    <location>
        <begin position="272"/>
        <end position="291"/>
    </location>
</feature>
<evidence type="ECO:0000256" key="6">
    <source>
        <dbReference type="ARBA" id="ARBA00022989"/>
    </source>
</evidence>
<feature type="transmembrane region" description="Helical" evidence="11">
    <location>
        <begin position="231"/>
        <end position="252"/>
    </location>
</feature>
<dbReference type="Proteomes" id="UP001652582">
    <property type="component" value="Chromosome 6"/>
</dbReference>
<evidence type="ECO:0000256" key="11">
    <source>
        <dbReference type="SAM" id="Phobius"/>
    </source>
</evidence>
<evidence type="ECO:0000256" key="1">
    <source>
        <dbReference type="ARBA" id="ARBA00004141"/>
    </source>
</evidence>
<feature type="transmembrane region" description="Helical" evidence="11">
    <location>
        <begin position="204"/>
        <end position="224"/>
    </location>
</feature>
<dbReference type="SUPFAM" id="SSF48403">
    <property type="entry name" value="Ankyrin repeat"/>
    <property type="match status" value="1"/>
</dbReference>
<keyword evidence="4 11" id="KW-0812">Transmembrane</keyword>
<evidence type="ECO:0000256" key="8">
    <source>
        <dbReference type="ARBA" id="ARBA00023065"/>
    </source>
</evidence>
<evidence type="ECO:0000313" key="14">
    <source>
        <dbReference type="RefSeq" id="XP_052738218.1"/>
    </source>
</evidence>
<keyword evidence="14" id="KW-0675">Receptor</keyword>
<gene>
    <name evidence="14" type="primary">LOC112051472</name>
</gene>
<dbReference type="InterPro" id="IPR036770">
    <property type="entry name" value="Ankyrin_rpt-contain_sf"/>
</dbReference>
<keyword evidence="2" id="KW-0813">Transport</keyword>
<reference evidence="14" key="1">
    <citation type="submission" date="2025-08" db="UniProtKB">
        <authorList>
            <consortium name="RefSeq"/>
        </authorList>
    </citation>
    <scope>IDENTIFICATION</scope>
</reference>
<organism evidence="13 14">
    <name type="scientific">Bicyclus anynana</name>
    <name type="common">Squinting bush brown butterfly</name>
    <dbReference type="NCBI Taxonomy" id="110368"/>
    <lineage>
        <taxon>Eukaryota</taxon>
        <taxon>Metazoa</taxon>
        <taxon>Ecdysozoa</taxon>
        <taxon>Arthropoda</taxon>
        <taxon>Hexapoda</taxon>
        <taxon>Insecta</taxon>
        <taxon>Pterygota</taxon>
        <taxon>Neoptera</taxon>
        <taxon>Endopterygota</taxon>
        <taxon>Lepidoptera</taxon>
        <taxon>Glossata</taxon>
        <taxon>Ditrysia</taxon>
        <taxon>Papilionoidea</taxon>
        <taxon>Nymphalidae</taxon>
        <taxon>Satyrinae</taxon>
        <taxon>Satyrini</taxon>
        <taxon>Mycalesina</taxon>
        <taxon>Bicyclus</taxon>
    </lineage>
</organism>
<evidence type="ECO:0000256" key="4">
    <source>
        <dbReference type="ARBA" id="ARBA00022692"/>
    </source>
</evidence>
<evidence type="ECO:0000259" key="12">
    <source>
        <dbReference type="Pfam" id="PF00520"/>
    </source>
</evidence>
<dbReference type="RefSeq" id="XP_052738218.1">
    <property type="nucleotide sequence ID" value="XM_052882258.1"/>
</dbReference>
<comment type="subcellular location">
    <subcellularLocation>
        <location evidence="1">Membrane</location>
        <topology evidence="1">Multi-pass membrane protein</topology>
    </subcellularLocation>
</comment>
<evidence type="ECO:0000256" key="10">
    <source>
        <dbReference type="ARBA" id="ARBA00023303"/>
    </source>
</evidence>
<feature type="transmembrane region" description="Helical" evidence="11">
    <location>
        <begin position="337"/>
        <end position="356"/>
    </location>
</feature>
<keyword evidence="8" id="KW-0406">Ion transport</keyword>
<evidence type="ECO:0000256" key="7">
    <source>
        <dbReference type="ARBA" id="ARBA00023043"/>
    </source>
</evidence>
<feature type="transmembrane region" description="Helical" evidence="11">
    <location>
        <begin position="298"/>
        <end position="317"/>
    </location>
</feature>
<dbReference type="Pfam" id="PF00520">
    <property type="entry name" value="Ion_trans"/>
    <property type="match status" value="1"/>
</dbReference>
<evidence type="ECO:0000256" key="9">
    <source>
        <dbReference type="ARBA" id="ARBA00023136"/>
    </source>
</evidence>
<protein>
    <submittedName>
        <fullName evidence="14">Transient receptor potential cation channel protein painless isoform X2</fullName>
    </submittedName>
</protein>
<proteinExistence type="predicted"/>
<name>A0ABM3LGM1_BICAN</name>
<feature type="domain" description="Ion transport" evidence="12">
    <location>
        <begin position="204"/>
        <end position="444"/>
    </location>
</feature>
<keyword evidence="13" id="KW-1185">Reference proteome</keyword>
<keyword evidence="6 11" id="KW-1133">Transmembrane helix</keyword>
<keyword evidence="7" id="KW-0040">ANK repeat</keyword>
<evidence type="ECO:0000256" key="3">
    <source>
        <dbReference type="ARBA" id="ARBA00022606"/>
    </source>
</evidence>
<dbReference type="Gene3D" id="1.10.287.70">
    <property type="match status" value="1"/>
</dbReference>
<accession>A0ABM3LGM1</accession>
<feature type="transmembrane region" description="Helical" evidence="11">
    <location>
        <begin position="412"/>
        <end position="433"/>
    </location>
</feature>
<dbReference type="GeneID" id="112051472"/>
<dbReference type="SMART" id="SM00248">
    <property type="entry name" value="ANK"/>
    <property type="match status" value="2"/>
</dbReference>
<keyword evidence="3" id="KW-0716">Sensory transduction</keyword>
<evidence type="ECO:0000256" key="5">
    <source>
        <dbReference type="ARBA" id="ARBA00022737"/>
    </source>
</evidence>
<dbReference type="InterPro" id="IPR005821">
    <property type="entry name" value="Ion_trans_dom"/>
</dbReference>
<dbReference type="InterPro" id="IPR002110">
    <property type="entry name" value="Ankyrin_rpt"/>
</dbReference>
<dbReference type="Gene3D" id="1.25.40.20">
    <property type="entry name" value="Ankyrin repeat-containing domain"/>
    <property type="match status" value="1"/>
</dbReference>
<keyword evidence="9 11" id="KW-0472">Membrane</keyword>
<evidence type="ECO:0000313" key="13">
    <source>
        <dbReference type="Proteomes" id="UP001652582"/>
    </source>
</evidence>
<dbReference type="PANTHER" id="PTHR47143:SF4">
    <property type="entry name" value="TRANSIENT RECEPTOR POTENTIAL CATION CHANNEL PROTEIN PAINLESS"/>
    <property type="match status" value="1"/>
</dbReference>
<sequence>MAQDSYVMEPYRSSRGENDPQVQLRNALLENDFEKFEELVINGAVDLEYVYPYPDDKTCLELAVLEPNKIEFVKLILQHMTSVVLRMTEPISDTPILLAVKNRNIEALDALLEFSSFFINCVDECIETNGKRPNERDYEININYSFFTTYLTSTTDPSSESPEAEVLLYMTRNEELMPLLKHPVITSFVYLKWDRISSLFYSNITFYSLLWLCLMFYIVLGYGVNKQHSKFVEAINILTYVGTCIGLILLIIREIFQLLVLPTRYFKSTENLMEIALICVMTAIVCNNSASESTKQQLSAIAILLSSVELVLLIGQFPTFSTNIVMLRTVSWNFFKFLLWYCILIIAFALSFYILFRRGEKQEDQKVSNPGQEEEEFFEDLGRSLFKTIIMMTGEFDAGSIKFSTFPVTSHIIFILFVFMVPIVLFNLLNGLAVSDTQAIRADAELLGHISRIKLISHYESVLFVKKYAHPLKRCSWLPSSLQELKIIKPHMMCIKPWRIFLLFPDYLPKYEITVKPNQDNRIVIPSYWKSDIEFSKSCYIGQCTSYLDRDIVKNAKMIINKRTCVSEFDEIKHTLSKFETKILNMENTLKKFLEKLETP</sequence>